<name>A0A1F5TLW4_9BACT</name>
<dbReference type="EMBL" id="MFGO01000039">
    <property type="protein sequence ID" value="OGF39945.1"/>
    <property type="molecule type" value="Genomic_DNA"/>
</dbReference>
<evidence type="ECO:0000313" key="2">
    <source>
        <dbReference type="Proteomes" id="UP000177579"/>
    </source>
</evidence>
<organism evidence="1 2">
    <name type="scientific">Candidatus Falkowbacteria bacterium RIFOXYD2_FULL_34_120</name>
    <dbReference type="NCBI Taxonomy" id="1798007"/>
    <lineage>
        <taxon>Bacteria</taxon>
        <taxon>Candidatus Falkowiibacteriota</taxon>
    </lineage>
</organism>
<dbReference type="Proteomes" id="UP000177579">
    <property type="component" value="Unassembled WGS sequence"/>
</dbReference>
<dbReference type="AlphaFoldDB" id="A0A1F5TLW4"/>
<protein>
    <submittedName>
        <fullName evidence="1">Uncharacterized protein</fullName>
    </submittedName>
</protein>
<sequence length="85" mass="10048">MCTEYKEISLALKGKIPFSDKVEISCECGKNFTGKLKQNLPLLDCPECLRRYQFYQEEKKYKIKIHRRLTDNEQFEAECAEGLHK</sequence>
<gene>
    <name evidence="1" type="ORF">A2531_01825</name>
</gene>
<proteinExistence type="predicted"/>
<evidence type="ECO:0000313" key="1">
    <source>
        <dbReference type="EMBL" id="OGF39945.1"/>
    </source>
</evidence>
<comment type="caution">
    <text evidence="1">The sequence shown here is derived from an EMBL/GenBank/DDBJ whole genome shotgun (WGS) entry which is preliminary data.</text>
</comment>
<accession>A0A1F5TLW4</accession>
<reference evidence="1 2" key="1">
    <citation type="journal article" date="2016" name="Nat. Commun.">
        <title>Thousands of microbial genomes shed light on interconnected biogeochemical processes in an aquifer system.</title>
        <authorList>
            <person name="Anantharaman K."/>
            <person name="Brown C.T."/>
            <person name="Hug L.A."/>
            <person name="Sharon I."/>
            <person name="Castelle C.J."/>
            <person name="Probst A.J."/>
            <person name="Thomas B.C."/>
            <person name="Singh A."/>
            <person name="Wilkins M.J."/>
            <person name="Karaoz U."/>
            <person name="Brodie E.L."/>
            <person name="Williams K.H."/>
            <person name="Hubbard S.S."/>
            <person name="Banfield J.F."/>
        </authorList>
    </citation>
    <scope>NUCLEOTIDE SEQUENCE [LARGE SCALE GENOMIC DNA]</scope>
</reference>